<protein>
    <submittedName>
        <fullName evidence="2">Uncharacterized protein</fullName>
    </submittedName>
</protein>
<feature type="compositionally biased region" description="Polar residues" evidence="1">
    <location>
        <begin position="195"/>
        <end position="209"/>
    </location>
</feature>
<gene>
    <name evidence="2" type="ORF">TIFTF001_045202</name>
</gene>
<reference evidence="2" key="1">
    <citation type="submission" date="2023-07" db="EMBL/GenBank/DDBJ databases">
        <title>draft genome sequence of fig (Ficus carica).</title>
        <authorList>
            <person name="Takahashi T."/>
            <person name="Nishimura K."/>
        </authorList>
    </citation>
    <scope>NUCLEOTIDE SEQUENCE</scope>
</reference>
<dbReference type="EMBL" id="BTGU01003794">
    <property type="protein sequence ID" value="GMN19538.1"/>
    <property type="molecule type" value="Genomic_DNA"/>
</dbReference>
<evidence type="ECO:0000313" key="2">
    <source>
        <dbReference type="EMBL" id="GMN19538.1"/>
    </source>
</evidence>
<comment type="caution">
    <text evidence="2">The sequence shown here is derived from an EMBL/GenBank/DDBJ whole genome shotgun (WGS) entry which is preliminary data.</text>
</comment>
<accession>A0AA88CH87</accession>
<dbReference type="AlphaFoldDB" id="A0AA88CH87"/>
<feature type="region of interest" description="Disordered" evidence="1">
    <location>
        <begin position="177"/>
        <end position="254"/>
    </location>
</feature>
<organism evidence="2 3">
    <name type="scientific">Ficus carica</name>
    <name type="common">Common fig</name>
    <dbReference type="NCBI Taxonomy" id="3494"/>
    <lineage>
        <taxon>Eukaryota</taxon>
        <taxon>Viridiplantae</taxon>
        <taxon>Streptophyta</taxon>
        <taxon>Embryophyta</taxon>
        <taxon>Tracheophyta</taxon>
        <taxon>Spermatophyta</taxon>
        <taxon>Magnoliopsida</taxon>
        <taxon>eudicotyledons</taxon>
        <taxon>Gunneridae</taxon>
        <taxon>Pentapetalae</taxon>
        <taxon>rosids</taxon>
        <taxon>fabids</taxon>
        <taxon>Rosales</taxon>
        <taxon>Moraceae</taxon>
        <taxon>Ficeae</taxon>
        <taxon>Ficus</taxon>
    </lineage>
</organism>
<proteinExistence type="predicted"/>
<name>A0AA88CH87_FICCA</name>
<evidence type="ECO:0000313" key="3">
    <source>
        <dbReference type="Proteomes" id="UP001187192"/>
    </source>
</evidence>
<feature type="compositionally biased region" description="Low complexity" evidence="1">
    <location>
        <begin position="226"/>
        <end position="239"/>
    </location>
</feature>
<dbReference type="Proteomes" id="UP001187192">
    <property type="component" value="Unassembled WGS sequence"/>
</dbReference>
<evidence type="ECO:0000256" key="1">
    <source>
        <dbReference type="SAM" id="MobiDB-lite"/>
    </source>
</evidence>
<feature type="compositionally biased region" description="Low complexity" evidence="1">
    <location>
        <begin position="177"/>
        <end position="188"/>
    </location>
</feature>
<keyword evidence="3" id="KW-1185">Reference proteome</keyword>
<sequence>MSISSTESRSVQHQISRRFKSCHYLTPTCRHFQTLRWVEALPIDLLFRTRIVLLPASDILKIHEHIIHGVQIGLTPDILEIQELSSPNTNLSSFSNFLIGPAPDILKIQELSLLNTQTCRHLQTLRWVEALTIDFLFRTRIDLLPALDILEIQEHIVHGVLIGPAPNIQEIQELSLPNTNLSPSSDSSVGGGASNRPSTSNSNQPSSCTRYPGVSRAYHPRSADRSPPNSNLSSSSDSSVGGGASNRPSSSSFEDKAVGGFWWIYDEQKTTL</sequence>